<evidence type="ECO:0000313" key="3">
    <source>
        <dbReference type="Proteomes" id="UP000887116"/>
    </source>
</evidence>
<accession>A0A8X6M4M6</accession>
<sequence length="210" mass="23816">MTSIREQENLIDDQSVQMEDDSIPTQLTDEQKCAKLKGFNKEVYIFIARKEYVQDMLKIERSDDTPNTETMEKLSEELEGLDRKIKFLEELGAPSLPSSGCLSIVPVLRAGRLETSRAARFLLSGISLCWICSWPEQIGVKDFGTAAPQWGFGYRAYLHPCCRSPSRSLLLLSLLPTYSQQFWVDPSHNGCVNVAWKWEVLAGAVRPPDW</sequence>
<proteinExistence type="predicted"/>
<dbReference type="EMBL" id="BMAO01019817">
    <property type="protein sequence ID" value="GFR33070.1"/>
    <property type="molecule type" value="Genomic_DNA"/>
</dbReference>
<protein>
    <submittedName>
        <fullName evidence="2">Uncharacterized protein</fullName>
    </submittedName>
</protein>
<organism evidence="2 3">
    <name type="scientific">Trichonephila clavata</name>
    <name type="common">Joro spider</name>
    <name type="synonym">Nephila clavata</name>
    <dbReference type="NCBI Taxonomy" id="2740835"/>
    <lineage>
        <taxon>Eukaryota</taxon>
        <taxon>Metazoa</taxon>
        <taxon>Ecdysozoa</taxon>
        <taxon>Arthropoda</taxon>
        <taxon>Chelicerata</taxon>
        <taxon>Arachnida</taxon>
        <taxon>Araneae</taxon>
        <taxon>Araneomorphae</taxon>
        <taxon>Entelegynae</taxon>
        <taxon>Araneoidea</taxon>
        <taxon>Nephilidae</taxon>
        <taxon>Trichonephila</taxon>
    </lineage>
</organism>
<feature type="region of interest" description="Disordered" evidence="1">
    <location>
        <begin position="1"/>
        <end position="20"/>
    </location>
</feature>
<reference evidence="2" key="1">
    <citation type="submission" date="2020-07" db="EMBL/GenBank/DDBJ databases">
        <title>Multicomponent nature underlies the extraordinary mechanical properties of spider dragline silk.</title>
        <authorList>
            <person name="Kono N."/>
            <person name="Nakamura H."/>
            <person name="Mori M."/>
            <person name="Yoshida Y."/>
            <person name="Ohtoshi R."/>
            <person name="Malay A.D."/>
            <person name="Moran D.A.P."/>
            <person name="Tomita M."/>
            <person name="Numata K."/>
            <person name="Arakawa K."/>
        </authorList>
    </citation>
    <scope>NUCLEOTIDE SEQUENCE</scope>
</reference>
<comment type="caution">
    <text evidence="2">The sequence shown here is derived from an EMBL/GenBank/DDBJ whole genome shotgun (WGS) entry which is preliminary data.</text>
</comment>
<name>A0A8X6M4M6_TRICU</name>
<gene>
    <name evidence="2" type="ORF">TNCT_352811</name>
</gene>
<evidence type="ECO:0000256" key="1">
    <source>
        <dbReference type="SAM" id="MobiDB-lite"/>
    </source>
</evidence>
<dbReference type="AlphaFoldDB" id="A0A8X6M4M6"/>
<evidence type="ECO:0000313" key="2">
    <source>
        <dbReference type="EMBL" id="GFR33070.1"/>
    </source>
</evidence>
<keyword evidence="3" id="KW-1185">Reference proteome</keyword>
<dbReference type="Proteomes" id="UP000887116">
    <property type="component" value="Unassembled WGS sequence"/>
</dbReference>